<dbReference type="AlphaFoldDB" id="Q7MMA7"/>
<gene>
    <name evidence="1" type="ordered locus">VV1164</name>
</gene>
<proteinExistence type="predicted"/>
<protein>
    <submittedName>
        <fullName evidence="1">Uncharacterized protein</fullName>
    </submittedName>
</protein>
<sequence>MVIVQFEITEFIDHRRLTWRDQRDFAGVACKDPTAFTFIKQIATGAEISRIRRDPHQVLK</sequence>
<dbReference type="KEGG" id="vvy:VV1164"/>
<accession>Q7MMA7</accession>
<dbReference type="EMBL" id="BA000037">
    <property type="protein sequence ID" value="BAC93929.1"/>
    <property type="molecule type" value="Genomic_DNA"/>
</dbReference>
<evidence type="ECO:0000313" key="1">
    <source>
        <dbReference type="EMBL" id="BAC93929.1"/>
    </source>
</evidence>
<evidence type="ECO:0000313" key="2">
    <source>
        <dbReference type="Proteomes" id="UP000002675"/>
    </source>
</evidence>
<reference evidence="1 2" key="1">
    <citation type="journal article" date="2003" name="Genome Res.">
        <title>Comparative genome analysis of Vibrio vulnificus, a marine pathogen.</title>
        <authorList>
            <person name="Chen C.Y."/>
            <person name="Wu K.M."/>
            <person name="Chang Y.C."/>
            <person name="Chang C.H."/>
            <person name="Tsai H.C."/>
            <person name="Liao T.L."/>
            <person name="Liu Y.M."/>
            <person name="Chen H.J."/>
            <person name="Shen A.B."/>
            <person name="Li J.C."/>
            <person name="Su T.L."/>
            <person name="Shao C.P."/>
            <person name="Lee C.T."/>
            <person name="Hor L.I."/>
            <person name="Tsai S.F."/>
        </authorList>
    </citation>
    <scope>NUCLEOTIDE SEQUENCE [LARGE SCALE GENOMIC DNA]</scope>
    <source>
        <strain evidence="1 2">YJ016</strain>
    </source>
</reference>
<dbReference type="Proteomes" id="UP000002675">
    <property type="component" value="Chromosome I"/>
</dbReference>
<organism evidence="1 2">
    <name type="scientific">Vibrio vulnificus (strain YJ016)</name>
    <dbReference type="NCBI Taxonomy" id="196600"/>
    <lineage>
        <taxon>Bacteria</taxon>
        <taxon>Pseudomonadati</taxon>
        <taxon>Pseudomonadota</taxon>
        <taxon>Gammaproteobacteria</taxon>
        <taxon>Vibrionales</taxon>
        <taxon>Vibrionaceae</taxon>
        <taxon>Vibrio</taxon>
    </lineage>
</organism>
<dbReference type="HOGENOM" id="CLU_2940684_0_0_6"/>
<name>Q7MMA7_VIBVY</name>